<dbReference type="SUPFAM" id="SSF103088">
    <property type="entry name" value="OmpA-like"/>
    <property type="match status" value="1"/>
</dbReference>
<dbReference type="AlphaFoldDB" id="A0AAU8A3Y1"/>
<dbReference type="Gene3D" id="3.30.1330.60">
    <property type="entry name" value="OmpA-like domain"/>
    <property type="match status" value="1"/>
</dbReference>
<dbReference type="InterPro" id="IPR006690">
    <property type="entry name" value="OMPA-like_CS"/>
</dbReference>
<dbReference type="PRINTS" id="PR01021">
    <property type="entry name" value="OMPADOMAIN"/>
</dbReference>
<dbReference type="InterPro" id="IPR036737">
    <property type="entry name" value="OmpA-like_sf"/>
</dbReference>
<dbReference type="Pfam" id="PF00691">
    <property type="entry name" value="OmpA"/>
    <property type="match status" value="1"/>
</dbReference>
<dbReference type="InterPro" id="IPR006665">
    <property type="entry name" value="OmpA-like"/>
</dbReference>
<dbReference type="PROSITE" id="PS51123">
    <property type="entry name" value="OMPA_2"/>
    <property type="match status" value="1"/>
</dbReference>
<dbReference type="InterPro" id="IPR006664">
    <property type="entry name" value="OMP_bac"/>
</dbReference>
<reference evidence="7" key="1">
    <citation type="submission" date="2022-06" db="EMBL/GenBank/DDBJ databases">
        <title>New Polynucleobacter species.</title>
        <authorList>
            <person name="Hahn M.W."/>
        </authorList>
    </citation>
    <scope>NUCLEOTIDE SEQUENCE</scope>
    <source>
        <strain evidence="7">UK-FUSCHL-C3</strain>
    </source>
</reference>
<organism evidence="7">
    <name type="scientific">Polynucleobacter sp. UK-FUSCHL-C3</name>
    <dbReference type="NCBI Taxonomy" id="2955208"/>
    <lineage>
        <taxon>Bacteria</taxon>
        <taxon>Pseudomonadati</taxon>
        <taxon>Pseudomonadota</taxon>
        <taxon>Betaproteobacteria</taxon>
        <taxon>Burkholderiales</taxon>
        <taxon>Burkholderiaceae</taxon>
        <taxon>Polynucleobacter</taxon>
    </lineage>
</organism>
<feature type="domain" description="OmpA-like" evidence="6">
    <location>
        <begin position="80"/>
        <end position="198"/>
    </location>
</feature>
<feature type="chain" id="PRO_5043380911" evidence="5">
    <location>
        <begin position="23"/>
        <end position="201"/>
    </location>
</feature>
<evidence type="ECO:0000313" key="7">
    <source>
        <dbReference type="EMBL" id="XCC58119.1"/>
    </source>
</evidence>
<dbReference type="PANTHER" id="PTHR30329:SF21">
    <property type="entry name" value="LIPOPROTEIN YIAD-RELATED"/>
    <property type="match status" value="1"/>
</dbReference>
<keyword evidence="2 4" id="KW-0472">Membrane</keyword>
<evidence type="ECO:0000256" key="5">
    <source>
        <dbReference type="SAM" id="SignalP"/>
    </source>
</evidence>
<dbReference type="RefSeq" id="WP_353439280.1">
    <property type="nucleotide sequence ID" value="NZ_CP099959.1"/>
</dbReference>
<dbReference type="NCBIfam" id="NF045787">
    <property type="entry name" value="OmpABordt"/>
    <property type="match status" value="1"/>
</dbReference>
<proteinExistence type="predicted"/>
<dbReference type="PANTHER" id="PTHR30329">
    <property type="entry name" value="STATOR ELEMENT OF FLAGELLAR MOTOR COMPLEX"/>
    <property type="match status" value="1"/>
</dbReference>
<dbReference type="PROSITE" id="PS01068">
    <property type="entry name" value="OMPA_1"/>
    <property type="match status" value="1"/>
</dbReference>
<accession>A0AAU8A3Y1</accession>
<dbReference type="CDD" id="cd07185">
    <property type="entry name" value="OmpA_C-like"/>
    <property type="match status" value="1"/>
</dbReference>
<protein>
    <submittedName>
        <fullName evidence="7">OmpA family protein</fullName>
    </submittedName>
</protein>
<evidence type="ECO:0000256" key="3">
    <source>
        <dbReference type="ARBA" id="ARBA00023237"/>
    </source>
</evidence>
<dbReference type="GO" id="GO:0009279">
    <property type="term" value="C:cell outer membrane"/>
    <property type="evidence" value="ECO:0007669"/>
    <property type="project" value="UniProtKB-SubCell"/>
</dbReference>
<evidence type="ECO:0000256" key="1">
    <source>
        <dbReference type="ARBA" id="ARBA00004442"/>
    </source>
</evidence>
<evidence type="ECO:0000259" key="6">
    <source>
        <dbReference type="PROSITE" id="PS51123"/>
    </source>
</evidence>
<feature type="signal peptide" evidence="5">
    <location>
        <begin position="1"/>
        <end position="22"/>
    </location>
</feature>
<comment type="subcellular location">
    <subcellularLocation>
        <location evidence="1">Cell outer membrane</location>
    </subcellularLocation>
</comment>
<name>A0AAU8A3Y1_9BURK</name>
<dbReference type="EMBL" id="CP099959">
    <property type="protein sequence ID" value="XCC58119.1"/>
    <property type="molecule type" value="Genomic_DNA"/>
</dbReference>
<gene>
    <name evidence="7" type="ORF">NKE59_02185</name>
</gene>
<dbReference type="InterPro" id="IPR050330">
    <property type="entry name" value="Bact_OuterMem_StrucFunc"/>
</dbReference>
<keyword evidence="5" id="KW-0732">Signal</keyword>
<sequence length="201" mass="21190">MNKTLKLMLAALITISAGSVMAQPKNVDNWVNSAGTPWRNGDGTLCWRDAAWTPATAAANCDGWLAPKPAAAAKPAASKVAQKKITLQADTLFDFDKSTLKSEGIATLNKVAQDITKMKLEVVIIVGYTDSVGSDAYNIALGQRRANAVKSFLTNAGGVEATRVYTESKGKADPVASNATAEGRAKNRRAVIEVVGTQPVK</sequence>
<evidence type="ECO:0000256" key="4">
    <source>
        <dbReference type="PROSITE-ProRule" id="PRU00473"/>
    </source>
</evidence>
<evidence type="ECO:0000256" key="2">
    <source>
        <dbReference type="ARBA" id="ARBA00023136"/>
    </source>
</evidence>
<keyword evidence="3" id="KW-0998">Cell outer membrane</keyword>